<dbReference type="InterPro" id="IPR004264">
    <property type="entry name" value="Transposase_23"/>
</dbReference>
<evidence type="ECO:0000313" key="3">
    <source>
        <dbReference type="Proteomes" id="UP001341281"/>
    </source>
</evidence>
<evidence type="ECO:0000313" key="2">
    <source>
        <dbReference type="EMBL" id="WVZ85690.1"/>
    </source>
</evidence>
<dbReference type="Proteomes" id="UP001341281">
    <property type="component" value="Chromosome 07"/>
</dbReference>
<organism evidence="2 3">
    <name type="scientific">Paspalum notatum var. saurae</name>
    <dbReference type="NCBI Taxonomy" id="547442"/>
    <lineage>
        <taxon>Eukaryota</taxon>
        <taxon>Viridiplantae</taxon>
        <taxon>Streptophyta</taxon>
        <taxon>Embryophyta</taxon>
        <taxon>Tracheophyta</taxon>
        <taxon>Spermatophyta</taxon>
        <taxon>Magnoliopsida</taxon>
        <taxon>Liliopsida</taxon>
        <taxon>Poales</taxon>
        <taxon>Poaceae</taxon>
        <taxon>PACMAD clade</taxon>
        <taxon>Panicoideae</taxon>
        <taxon>Andropogonodae</taxon>
        <taxon>Paspaleae</taxon>
        <taxon>Paspalinae</taxon>
        <taxon>Paspalum</taxon>
    </lineage>
</organism>
<evidence type="ECO:0000259" key="1">
    <source>
        <dbReference type="Pfam" id="PF03017"/>
    </source>
</evidence>
<accession>A0AAQ3X5Y2</accession>
<sequence>MQSSTDNRIDTSYFAKAAKPSITKRPTQEDILTGSEVRIKSWRNSSKIVALGRVLARDPNAEVGGCKIGNEFWMLRVGLVVVPKETLIRPYNKFEFIGDVGRNPIAWPSSCVEKA</sequence>
<dbReference type="AlphaFoldDB" id="A0AAQ3X5Y2"/>
<gene>
    <name evidence="2" type="ORF">U9M48_032585</name>
</gene>
<dbReference type="EMBL" id="CP144751">
    <property type="protein sequence ID" value="WVZ85690.1"/>
    <property type="molecule type" value="Genomic_DNA"/>
</dbReference>
<proteinExistence type="predicted"/>
<feature type="domain" description="Transposase Tnp1/En/Spm-like" evidence="1">
    <location>
        <begin position="44"/>
        <end position="99"/>
    </location>
</feature>
<reference evidence="2 3" key="1">
    <citation type="submission" date="2024-02" db="EMBL/GenBank/DDBJ databases">
        <title>High-quality chromosome-scale genome assembly of Pensacola bahiagrass (Paspalum notatum Flugge var. saurae).</title>
        <authorList>
            <person name="Vega J.M."/>
            <person name="Podio M."/>
            <person name="Orjuela J."/>
            <person name="Siena L.A."/>
            <person name="Pessino S.C."/>
            <person name="Combes M.C."/>
            <person name="Mariac C."/>
            <person name="Albertini E."/>
            <person name="Pupilli F."/>
            <person name="Ortiz J.P.A."/>
            <person name="Leblanc O."/>
        </authorList>
    </citation>
    <scope>NUCLEOTIDE SEQUENCE [LARGE SCALE GENOMIC DNA]</scope>
    <source>
        <strain evidence="2">R1</strain>
        <tissue evidence="2">Leaf</tissue>
    </source>
</reference>
<dbReference type="Pfam" id="PF03017">
    <property type="entry name" value="Transposase_23"/>
    <property type="match status" value="1"/>
</dbReference>
<keyword evidence="3" id="KW-1185">Reference proteome</keyword>
<name>A0AAQ3X5Y2_PASNO</name>
<protein>
    <recommendedName>
        <fullName evidence="1">Transposase Tnp1/En/Spm-like domain-containing protein</fullName>
    </recommendedName>
</protein>